<dbReference type="AlphaFoldDB" id="A0AAD8Y9Q6"/>
<dbReference type="GO" id="GO:0035556">
    <property type="term" value="P:intracellular signal transduction"/>
    <property type="evidence" value="ECO:0007669"/>
    <property type="project" value="TreeGrafter"/>
</dbReference>
<proteinExistence type="predicted"/>
<keyword evidence="1" id="KW-0723">Serine/threonine-protein kinase</keyword>
<sequence>MSWEHIQASKGRMQEDFVKEIAALQYLSKFINGTMNNPRNVSQQIMANQSEVFIVMPYCANGDILVQVSESTLLNPYQGTPCLTEAAAKYWFRQMLTGLRTLQNARLGWHETFNIEANCVWKSALYVTGVATHQPFDGHAVDIYSTGTVLLFMLTGLRLTGPITQDRMFDSMEPSQYGLSVDAMDLLRKMFRLNPVDRLTLDEILTHRFLQT</sequence>
<keyword evidence="5" id="KW-0067">ATP-binding</keyword>
<gene>
    <name evidence="7" type="ORF">QTG54_008302</name>
</gene>
<dbReference type="Gene3D" id="1.10.510.10">
    <property type="entry name" value="Transferase(Phosphotransferase) domain 1"/>
    <property type="match status" value="2"/>
</dbReference>
<dbReference type="SUPFAM" id="SSF56112">
    <property type="entry name" value="Protein kinase-like (PK-like)"/>
    <property type="match status" value="1"/>
</dbReference>
<dbReference type="GO" id="GO:0004674">
    <property type="term" value="F:protein serine/threonine kinase activity"/>
    <property type="evidence" value="ECO:0007669"/>
    <property type="project" value="UniProtKB-KW"/>
</dbReference>
<evidence type="ECO:0000313" key="7">
    <source>
        <dbReference type="EMBL" id="KAK1741050.1"/>
    </source>
</evidence>
<evidence type="ECO:0000313" key="8">
    <source>
        <dbReference type="Proteomes" id="UP001224775"/>
    </source>
</evidence>
<reference evidence="7" key="1">
    <citation type="submission" date="2023-06" db="EMBL/GenBank/DDBJ databases">
        <title>Survivors Of The Sea: Transcriptome response of Skeletonema marinoi to long-term dormancy.</title>
        <authorList>
            <person name="Pinder M.I.M."/>
            <person name="Kourtchenko O."/>
            <person name="Robertson E.K."/>
            <person name="Larsson T."/>
            <person name="Maumus F."/>
            <person name="Osuna-Cruz C.M."/>
            <person name="Vancaester E."/>
            <person name="Stenow R."/>
            <person name="Vandepoele K."/>
            <person name="Ploug H."/>
            <person name="Bruchert V."/>
            <person name="Godhe A."/>
            <person name="Topel M."/>
        </authorList>
    </citation>
    <scope>NUCLEOTIDE SEQUENCE</scope>
    <source>
        <strain evidence="7">R05AC</strain>
    </source>
</reference>
<evidence type="ECO:0000256" key="3">
    <source>
        <dbReference type="ARBA" id="ARBA00022741"/>
    </source>
</evidence>
<dbReference type="PROSITE" id="PS50011">
    <property type="entry name" value="PROTEIN_KINASE_DOM"/>
    <property type="match status" value="1"/>
</dbReference>
<dbReference type="PANTHER" id="PTHR24346">
    <property type="entry name" value="MAP/MICROTUBULE AFFINITY-REGULATING KINASE"/>
    <property type="match status" value="1"/>
</dbReference>
<dbReference type="InterPro" id="IPR000719">
    <property type="entry name" value="Prot_kinase_dom"/>
</dbReference>
<keyword evidence="3" id="KW-0547">Nucleotide-binding</keyword>
<dbReference type="Proteomes" id="UP001224775">
    <property type="component" value="Unassembled WGS sequence"/>
</dbReference>
<keyword evidence="8" id="KW-1185">Reference proteome</keyword>
<dbReference type="EMBL" id="JATAAI010000014">
    <property type="protein sequence ID" value="KAK1741050.1"/>
    <property type="molecule type" value="Genomic_DNA"/>
</dbReference>
<evidence type="ECO:0000256" key="1">
    <source>
        <dbReference type="ARBA" id="ARBA00022527"/>
    </source>
</evidence>
<comment type="caution">
    <text evidence="7">The sequence shown here is derived from an EMBL/GenBank/DDBJ whole genome shotgun (WGS) entry which is preliminary data.</text>
</comment>
<dbReference type="InterPro" id="IPR011009">
    <property type="entry name" value="Kinase-like_dom_sf"/>
</dbReference>
<evidence type="ECO:0000256" key="2">
    <source>
        <dbReference type="ARBA" id="ARBA00022679"/>
    </source>
</evidence>
<evidence type="ECO:0000259" key="6">
    <source>
        <dbReference type="PROSITE" id="PS50011"/>
    </source>
</evidence>
<dbReference type="GO" id="GO:0005524">
    <property type="term" value="F:ATP binding"/>
    <property type="evidence" value="ECO:0007669"/>
    <property type="project" value="UniProtKB-KW"/>
</dbReference>
<accession>A0AAD8Y9Q6</accession>
<protein>
    <recommendedName>
        <fullName evidence="6">Protein kinase domain-containing protein</fullName>
    </recommendedName>
</protein>
<keyword evidence="2" id="KW-0808">Transferase</keyword>
<evidence type="ECO:0000256" key="4">
    <source>
        <dbReference type="ARBA" id="ARBA00022777"/>
    </source>
</evidence>
<name>A0AAD8Y9Q6_9STRA</name>
<dbReference type="SMART" id="SM00220">
    <property type="entry name" value="S_TKc"/>
    <property type="match status" value="1"/>
</dbReference>
<dbReference type="PANTHER" id="PTHR24346:SF82">
    <property type="entry name" value="KP78A-RELATED"/>
    <property type="match status" value="1"/>
</dbReference>
<feature type="domain" description="Protein kinase" evidence="6">
    <location>
        <begin position="1"/>
        <end position="210"/>
    </location>
</feature>
<organism evidence="7 8">
    <name type="scientific">Skeletonema marinoi</name>
    <dbReference type="NCBI Taxonomy" id="267567"/>
    <lineage>
        <taxon>Eukaryota</taxon>
        <taxon>Sar</taxon>
        <taxon>Stramenopiles</taxon>
        <taxon>Ochrophyta</taxon>
        <taxon>Bacillariophyta</taxon>
        <taxon>Coscinodiscophyceae</taxon>
        <taxon>Thalassiosirophycidae</taxon>
        <taxon>Thalassiosirales</taxon>
        <taxon>Skeletonemataceae</taxon>
        <taxon>Skeletonema</taxon>
        <taxon>Skeletonema marinoi-dohrnii complex</taxon>
    </lineage>
</organism>
<evidence type="ECO:0000256" key="5">
    <source>
        <dbReference type="ARBA" id="ARBA00022840"/>
    </source>
</evidence>
<dbReference type="GO" id="GO:0005737">
    <property type="term" value="C:cytoplasm"/>
    <property type="evidence" value="ECO:0007669"/>
    <property type="project" value="TreeGrafter"/>
</dbReference>
<keyword evidence="4" id="KW-0418">Kinase</keyword>